<evidence type="ECO:0000256" key="1">
    <source>
        <dbReference type="ARBA" id="ARBA00022741"/>
    </source>
</evidence>
<feature type="compositionally biased region" description="Low complexity" evidence="5">
    <location>
        <begin position="719"/>
        <end position="749"/>
    </location>
</feature>
<dbReference type="InterPro" id="IPR050699">
    <property type="entry name" value="RNA-DNA_Helicase"/>
</dbReference>
<feature type="domain" description="Helicase C-terminal" evidence="7">
    <location>
        <begin position="438"/>
        <end position="607"/>
    </location>
</feature>
<dbReference type="Pfam" id="PF13234">
    <property type="entry name" value="MTR4_beta-barrel"/>
    <property type="match status" value="1"/>
</dbReference>
<sequence>MDVDELFDGFDGGTKRAAPPATSAPAKRAREEEDDDDAAAAAAPPARKVGVRVTSAQKESSNGKNMTAFSVYPEDYWRQRRRGGAAAKPPAKTYAFPLDGFQAKAVECIDRDESVLVSAHTSAGKTVCAEYAIAKSLRDGQRVIYTSPIKALSNQKFRDLQEEFQDVGLMTGDITINPSAKCLVMTTEILRSMLYRGSEIMREVKWVVYDEIHYMRDKERGVVWEESIILLPHSVRFVFLSATIPNSVQFASWIAVTHRQPCHVVYTDYRPTPLVHYVFAAGGEGLHLVVDEKGAFKEANFEKAMAQLTAGDDPSAPKSSQAGPAKKKRGGNSKQQDDDLKRIIGLIVEKDMAPAIIFAFSKNQGRTRVIQRRFNVSVPRARVPEKSIHASRPFREMIARPKISRNEWKPAELGAFEVGNFALLSCPGKNQCEANAVAMKKMDFNTDEERDVVDAVYGSAMESLSEEDRGLPQVKTLLPLLKRGVGIHHGGLLPIVKEVVEILFQEGLLKILFATETFAIGINMPAKTVVFTETRKFDGKDFRWLSAGEYIQMSGRAGRRGKDDKGTVIQILDEKMEPQVAKDILYGGADALDSSYHVTYNMLLNLLRVEGADPDYLVRSSFHQYQQEADAPQILERAAAAQAGADAQSFDDAADVARTKKHVDVAAALAATRRRALVLARKPKHCLQWLQPGARRRVVGAPGGLAPTAARPRSRARRTSAWASSCATGRRATARPSRPRPTASPAARFAARRSASRRGRRDVAEVLVRCAADAPLEAPAPRGDGPDEGRVVVVPLVALASLSAIRVYMPQDLRKPQERAKLRTSVVEVEKRFGGDGGEPLPTLRDDDDLKLAAREPEYAAVAAQERALVAELAAHPPGATVPVDAFAARQALVDEARALRKAAAEAQELVLRDDLRRMRKVLKRLGHVSLDAVIALKGRAACELNTADELVIAELLLDGVFGDLEPPVIAALLSCMVFGEKRKGDAGPPNVRKQLLAPFAKLQAAAKLVGKAMHDAKIAVDVDEYVDKFNPDMMELLFEWANGAKFVDVMKVTDAFEGTVIRVIRRLDELLRQLASAAFAIGAFELKGKFEDASAAIKRDIVFAASLYL</sequence>
<gene>
    <name evidence="8" type="primary">SKIV2L2</name>
    <name evidence="8" type="ORF">SO694_00044240</name>
</gene>
<dbReference type="InterPro" id="IPR016438">
    <property type="entry name" value="SKI2-like"/>
</dbReference>
<feature type="compositionally biased region" description="Low complexity" evidence="5">
    <location>
        <begin position="39"/>
        <end position="48"/>
    </location>
</feature>
<proteinExistence type="predicted"/>
<organism evidence="8 9">
    <name type="scientific">Aureococcus anophagefferens</name>
    <name type="common">Harmful bloom alga</name>
    <dbReference type="NCBI Taxonomy" id="44056"/>
    <lineage>
        <taxon>Eukaryota</taxon>
        <taxon>Sar</taxon>
        <taxon>Stramenopiles</taxon>
        <taxon>Ochrophyta</taxon>
        <taxon>Pelagophyceae</taxon>
        <taxon>Pelagomonadales</taxon>
        <taxon>Pelagomonadaceae</taxon>
        <taxon>Aureococcus</taxon>
    </lineage>
</organism>
<feature type="region of interest" description="Disordered" evidence="5">
    <location>
        <begin position="700"/>
        <end position="757"/>
    </location>
</feature>
<dbReference type="InterPro" id="IPR014001">
    <property type="entry name" value="Helicase_ATP-bd"/>
</dbReference>
<dbReference type="SUPFAM" id="SSF52540">
    <property type="entry name" value="P-loop containing nucleoside triphosphate hydrolases"/>
    <property type="match status" value="1"/>
</dbReference>
<dbReference type="InterPro" id="IPR025696">
    <property type="entry name" value="Beta-barrel_MTR4"/>
</dbReference>
<dbReference type="PANTHER" id="PTHR12131">
    <property type="entry name" value="ATP-DEPENDENT RNA AND DNA HELICASE"/>
    <property type="match status" value="1"/>
</dbReference>
<evidence type="ECO:0000256" key="2">
    <source>
        <dbReference type="ARBA" id="ARBA00022801"/>
    </source>
</evidence>
<dbReference type="Pfam" id="PF08148">
    <property type="entry name" value="DSHCT"/>
    <property type="match status" value="1"/>
</dbReference>
<evidence type="ECO:0000313" key="9">
    <source>
        <dbReference type="Proteomes" id="UP001363151"/>
    </source>
</evidence>
<keyword evidence="1" id="KW-0547">Nucleotide-binding</keyword>
<evidence type="ECO:0000256" key="5">
    <source>
        <dbReference type="SAM" id="MobiDB-lite"/>
    </source>
</evidence>
<dbReference type="SMART" id="SM00490">
    <property type="entry name" value="HELICc"/>
    <property type="match status" value="1"/>
</dbReference>
<evidence type="ECO:0000313" key="8">
    <source>
        <dbReference type="EMBL" id="KAK7249083.1"/>
    </source>
</evidence>
<accession>A0ABR1G7E7</accession>
<dbReference type="InterPro" id="IPR027417">
    <property type="entry name" value="P-loop_NTPase"/>
</dbReference>
<dbReference type="PROSITE" id="PS51192">
    <property type="entry name" value="HELICASE_ATP_BIND_1"/>
    <property type="match status" value="1"/>
</dbReference>
<keyword evidence="3 8" id="KW-0347">Helicase</keyword>
<dbReference type="PROSITE" id="PS51194">
    <property type="entry name" value="HELICASE_CTER"/>
    <property type="match status" value="1"/>
</dbReference>
<dbReference type="InterPro" id="IPR001650">
    <property type="entry name" value="Helicase_C-like"/>
</dbReference>
<name>A0ABR1G7E7_AURAN</name>
<dbReference type="Gene3D" id="3.40.50.300">
    <property type="entry name" value="P-loop containing nucleotide triphosphate hydrolases"/>
    <property type="match status" value="3"/>
</dbReference>
<dbReference type="Proteomes" id="UP001363151">
    <property type="component" value="Unassembled WGS sequence"/>
</dbReference>
<dbReference type="InterPro" id="IPR012961">
    <property type="entry name" value="Ski2/MTR4_C"/>
</dbReference>
<comment type="caution">
    <text evidence="8">The sequence shown here is derived from an EMBL/GenBank/DDBJ whole genome shotgun (WGS) entry which is preliminary data.</text>
</comment>
<keyword evidence="9" id="KW-1185">Reference proteome</keyword>
<keyword evidence="4" id="KW-0067">ATP-binding</keyword>
<dbReference type="SMART" id="SM00487">
    <property type="entry name" value="DEXDc"/>
    <property type="match status" value="1"/>
</dbReference>
<dbReference type="Gene3D" id="2.40.30.300">
    <property type="match status" value="1"/>
</dbReference>
<evidence type="ECO:0000256" key="4">
    <source>
        <dbReference type="ARBA" id="ARBA00022840"/>
    </source>
</evidence>
<dbReference type="PANTHER" id="PTHR12131:SF25">
    <property type="entry name" value="DEXH-BOX ATP-DEPENDENT RNA HELICASE DEXH9"/>
    <property type="match status" value="1"/>
</dbReference>
<dbReference type="Pfam" id="PF00271">
    <property type="entry name" value="Helicase_C"/>
    <property type="match status" value="1"/>
</dbReference>
<evidence type="ECO:0000259" key="7">
    <source>
        <dbReference type="PROSITE" id="PS51194"/>
    </source>
</evidence>
<dbReference type="SMART" id="SM01142">
    <property type="entry name" value="DSHCT"/>
    <property type="match status" value="1"/>
</dbReference>
<evidence type="ECO:0000256" key="3">
    <source>
        <dbReference type="ARBA" id="ARBA00022806"/>
    </source>
</evidence>
<dbReference type="EMBL" id="JBBJCI010000083">
    <property type="protein sequence ID" value="KAK7249083.1"/>
    <property type="molecule type" value="Genomic_DNA"/>
</dbReference>
<feature type="domain" description="Helicase ATP-binding" evidence="6">
    <location>
        <begin position="106"/>
        <end position="262"/>
    </location>
</feature>
<feature type="region of interest" description="Disordered" evidence="5">
    <location>
        <begin position="1"/>
        <end position="62"/>
    </location>
</feature>
<dbReference type="CDD" id="cd18795">
    <property type="entry name" value="SF2_C_Ski2"/>
    <property type="match status" value="1"/>
</dbReference>
<feature type="region of interest" description="Disordered" evidence="5">
    <location>
        <begin position="309"/>
        <end position="337"/>
    </location>
</feature>
<evidence type="ECO:0000259" key="6">
    <source>
        <dbReference type="PROSITE" id="PS51192"/>
    </source>
</evidence>
<dbReference type="InterPro" id="IPR011545">
    <property type="entry name" value="DEAD/DEAH_box_helicase_dom"/>
</dbReference>
<reference evidence="8 9" key="1">
    <citation type="submission" date="2024-03" db="EMBL/GenBank/DDBJ databases">
        <title>Aureococcus anophagefferens CCMP1851 and Kratosvirus quantuckense: Draft genome of a second virus-susceptible host strain in the model system.</title>
        <authorList>
            <person name="Chase E."/>
            <person name="Truchon A.R."/>
            <person name="Schepens W."/>
            <person name="Wilhelm S.W."/>
        </authorList>
    </citation>
    <scope>NUCLEOTIDE SEQUENCE [LARGE SCALE GENOMIC DNA]</scope>
    <source>
        <strain evidence="8 9">CCMP1851</strain>
    </source>
</reference>
<dbReference type="GO" id="GO:0004386">
    <property type="term" value="F:helicase activity"/>
    <property type="evidence" value="ECO:0007669"/>
    <property type="project" value="UniProtKB-KW"/>
</dbReference>
<dbReference type="CDD" id="cd18024">
    <property type="entry name" value="DEXHc_Mtr4-like"/>
    <property type="match status" value="1"/>
</dbReference>
<dbReference type="Pfam" id="PF00270">
    <property type="entry name" value="DEAD"/>
    <property type="match status" value="1"/>
</dbReference>
<protein>
    <submittedName>
        <fullName evidence="8">RNA helicase</fullName>
    </submittedName>
</protein>
<dbReference type="Gene3D" id="1.10.3380.30">
    <property type="match status" value="1"/>
</dbReference>
<dbReference type="PIRSF" id="PIRSF005198">
    <property type="entry name" value="Antiviral_helicase_SKI2"/>
    <property type="match status" value="1"/>
</dbReference>
<keyword evidence="2" id="KW-0378">Hydrolase</keyword>